<comment type="similarity">
    <text evidence="2">Belongs to the G-protein coupled receptor 2 family. Adhesion G-protein coupled receptor (ADGR) subfamily.</text>
</comment>
<dbReference type="PANTHER" id="PTHR47767:SF1">
    <property type="entry name" value="ADHESION G PROTEIN-COUPLED RECEPTOR G7"/>
    <property type="match status" value="1"/>
</dbReference>
<evidence type="ECO:0000313" key="10">
    <source>
        <dbReference type="EMBL" id="CAB4013759.1"/>
    </source>
</evidence>
<evidence type="ECO:0000313" key="11">
    <source>
        <dbReference type="Proteomes" id="UP001152795"/>
    </source>
</evidence>
<evidence type="ECO:0000256" key="1">
    <source>
        <dbReference type="ARBA" id="ARBA00004141"/>
    </source>
</evidence>
<dbReference type="Gene3D" id="2.60.220.50">
    <property type="match status" value="1"/>
</dbReference>
<dbReference type="InterPro" id="IPR000832">
    <property type="entry name" value="GPCR_2_secretin-like"/>
</dbReference>
<dbReference type="SMART" id="SM00303">
    <property type="entry name" value="GPS"/>
    <property type="match status" value="1"/>
</dbReference>
<dbReference type="InterPro" id="IPR053066">
    <property type="entry name" value="ADGR_G7"/>
</dbReference>
<dbReference type="GO" id="GO:0016020">
    <property type="term" value="C:membrane"/>
    <property type="evidence" value="ECO:0007669"/>
    <property type="project" value="UniProtKB-SubCell"/>
</dbReference>
<comment type="caution">
    <text evidence="10">The sequence shown here is derived from an EMBL/GenBank/DDBJ whole genome shotgun (WGS) entry which is preliminary data.</text>
</comment>
<dbReference type="Gene3D" id="1.20.1070.10">
    <property type="entry name" value="Rhodopsin 7-helix transmembrane proteins"/>
    <property type="match status" value="1"/>
</dbReference>
<dbReference type="Proteomes" id="UP001152795">
    <property type="component" value="Unassembled WGS sequence"/>
</dbReference>
<evidence type="ECO:0000256" key="2">
    <source>
        <dbReference type="ARBA" id="ARBA00007343"/>
    </source>
</evidence>
<dbReference type="CDD" id="cd15040">
    <property type="entry name" value="7tmB2_Adhesion"/>
    <property type="match status" value="1"/>
</dbReference>
<organism evidence="10 11">
    <name type="scientific">Paramuricea clavata</name>
    <name type="common">Red gorgonian</name>
    <name type="synonym">Violescent sea-whip</name>
    <dbReference type="NCBI Taxonomy" id="317549"/>
    <lineage>
        <taxon>Eukaryota</taxon>
        <taxon>Metazoa</taxon>
        <taxon>Cnidaria</taxon>
        <taxon>Anthozoa</taxon>
        <taxon>Octocorallia</taxon>
        <taxon>Malacalcyonacea</taxon>
        <taxon>Plexauridae</taxon>
        <taxon>Paramuricea</taxon>
    </lineage>
</organism>
<dbReference type="SUPFAM" id="SSF81321">
    <property type="entry name" value="Family A G protein-coupled receptor-like"/>
    <property type="match status" value="1"/>
</dbReference>
<dbReference type="FunFam" id="1.20.1070.10:FF:000058">
    <property type="entry name" value="Adhesion G protein-coupled receptor F5"/>
    <property type="match status" value="1"/>
</dbReference>
<dbReference type="EMBL" id="CACRXK020008011">
    <property type="protein sequence ID" value="CAB4013759.1"/>
    <property type="molecule type" value="Genomic_DNA"/>
</dbReference>
<feature type="domain" description="GAIN-B" evidence="8">
    <location>
        <begin position="148"/>
        <end position="305"/>
    </location>
</feature>
<dbReference type="PRINTS" id="PR00249">
    <property type="entry name" value="GPCRSECRETIN"/>
</dbReference>
<dbReference type="GO" id="GO:0004930">
    <property type="term" value="F:G protein-coupled receptor activity"/>
    <property type="evidence" value="ECO:0007669"/>
    <property type="project" value="InterPro"/>
</dbReference>
<keyword evidence="11" id="KW-1185">Reference proteome</keyword>
<keyword evidence="7" id="KW-0325">Glycoprotein</keyword>
<evidence type="ECO:0000256" key="3">
    <source>
        <dbReference type="ARBA" id="ARBA00022692"/>
    </source>
</evidence>
<reference evidence="10" key="1">
    <citation type="submission" date="2020-04" db="EMBL/GenBank/DDBJ databases">
        <authorList>
            <person name="Alioto T."/>
            <person name="Alioto T."/>
            <person name="Gomez Garrido J."/>
        </authorList>
    </citation>
    <scope>NUCLEOTIDE SEQUENCE</scope>
    <source>
        <strain evidence="10">A484AB</strain>
    </source>
</reference>
<dbReference type="PROSITE" id="PS50261">
    <property type="entry name" value="G_PROTEIN_RECEP_F2_4"/>
    <property type="match status" value="1"/>
</dbReference>
<keyword evidence="3" id="KW-0812">Transmembrane</keyword>
<proteinExistence type="inferred from homology"/>
<dbReference type="Pfam" id="PF01825">
    <property type="entry name" value="GPS"/>
    <property type="match status" value="1"/>
</dbReference>
<sequence>MSQSLGLIGILQDIKKDRTSLINASVQVVSLTNDSQNFEREDVALTVLILENIVEGTNVLNETGTNIIKAVDNFINVNPVILFQNQETINSSTRVLSVVEDYLENVAINPQANVQQNERNIVVYSRDVNQSTFQGARAELLIDTKRNEENDFTVYNNDFSVQPTVSQISLTMPKSLFENLNIDSEAQNQRIAFVIYKNSSLFQSQVKEMTDGETINKLNSLVISGSIRGGKLTNLQDPIVTTYQPLDEGIYKETACVFWDFSLKNGVGNWSQTGCTYKGVKDGIVTCHCSHLTNFAILMDVYIKDRIDDDHEKALSIISYIGCSISLGGLVLTIITIVLFKELRTKTPTQILLNFCIALSLTLIVFIVAAERSKTSSTTWCRAAAIALHYFVLAVFMWMAIEAYNMYLCFVKILPTDHSHFMMKCLIVGWGLPAIIVIVTAVLKIEEYGGETYCRLQGLPFQAAFLGPTLLILFMNFIAFVFILRSILTSGTKVTADRKTSGITQARRGIAILVVLGFTWLFGVLAIRDAKLVFQYLFCIFNSLQGLLVFIFHCVLSKDTRRKWKSLCSSKGNDTSSGRYHHHASLNLSSNRAASAANHADSMEMQ</sequence>
<protein>
    <submittedName>
        <fullName evidence="10">Adhesion G- coupled receptor G7-like</fullName>
    </submittedName>
</protein>
<keyword evidence="6" id="KW-1015">Disulfide bond</keyword>
<evidence type="ECO:0000259" key="9">
    <source>
        <dbReference type="PROSITE" id="PS50261"/>
    </source>
</evidence>
<accession>A0A6S7I9S4</accession>
<dbReference type="InterPro" id="IPR000203">
    <property type="entry name" value="GPS"/>
</dbReference>
<name>A0A6S7I9S4_PARCT</name>
<keyword evidence="4" id="KW-1133">Transmembrane helix</keyword>
<evidence type="ECO:0000256" key="7">
    <source>
        <dbReference type="ARBA" id="ARBA00023180"/>
    </source>
</evidence>
<dbReference type="Pfam" id="PF00002">
    <property type="entry name" value="7tm_2"/>
    <property type="match status" value="1"/>
</dbReference>
<dbReference type="InterPro" id="IPR057244">
    <property type="entry name" value="GAIN_B"/>
</dbReference>
<dbReference type="PANTHER" id="PTHR47767">
    <property type="entry name" value="ADHESION G PROTEIN-COUPLED RECEPTOR G7"/>
    <property type="match status" value="1"/>
</dbReference>
<feature type="domain" description="G-protein coupled receptors family 2 profile 2" evidence="9">
    <location>
        <begin position="315"/>
        <end position="557"/>
    </location>
</feature>
<evidence type="ECO:0000259" key="8">
    <source>
        <dbReference type="PROSITE" id="PS50221"/>
    </source>
</evidence>
<dbReference type="AlphaFoldDB" id="A0A6S7I9S4"/>
<dbReference type="GO" id="GO:0007166">
    <property type="term" value="P:cell surface receptor signaling pathway"/>
    <property type="evidence" value="ECO:0007669"/>
    <property type="project" value="InterPro"/>
</dbReference>
<keyword evidence="10" id="KW-0675">Receptor</keyword>
<comment type="subcellular location">
    <subcellularLocation>
        <location evidence="1">Membrane</location>
        <topology evidence="1">Multi-pass membrane protein</topology>
    </subcellularLocation>
</comment>
<evidence type="ECO:0000256" key="4">
    <source>
        <dbReference type="ARBA" id="ARBA00022989"/>
    </source>
</evidence>
<dbReference type="InterPro" id="IPR017981">
    <property type="entry name" value="GPCR_2-like_7TM"/>
</dbReference>
<evidence type="ECO:0000256" key="5">
    <source>
        <dbReference type="ARBA" id="ARBA00023136"/>
    </source>
</evidence>
<evidence type="ECO:0000256" key="6">
    <source>
        <dbReference type="ARBA" id="ARBA00023157"/>
    </source>
</evidence>
<dbReference type="PROSITE" id="PS50221">
    <property type="entry name" value="GAIN_B"/>
    <property type="match status" value="1"/>
</dbReference>
<gene>
    <name evidence="10" type="ORF">PACLA_8A037269</name>
</gene>
<dbReference type="InterPro" id="IPR046338">
    <property type="entry name" value="GAIN_dom_sf"/>
</dbReference>
<keyword evidence="5" id="KW-0472">Membrane</keyword>
<dbReference type="OrthoDB" id="5986503at2759"/>